<name>A0A9Q0MI59_BLOTA</name>
<accession>A0A9Q0MI59</accession>
<comment type="caution">
    <text evidence="2">The sequence shown here is derived from an EMBL/GenBank/DDBJ whole genome shotgun (WGS) entry which is preliminary data.</text>
</comment>
<proteinExistence type="predicted"/>
<feature type="compositionally biased region" description="Polar residues" evidence="1">
    <location>
        <begin position="1"/>
        <end position="22"/>
    </location>
</feature>
<protein>
    <submittedName>
        <fullName evidence="2">Uncharacterized protein</fullName>
    </submittedName>
</protein>
<keyword evidence="3" id="KW-1185">Reference proteome</keyword>
<evidence type="ECO:0000313" key="2">
    <source>
        <dbReference type="EMBL" id="KAJ6224867.1"/>
    </source>
</evidence>
<gene>
    <name evidence="2" type="ORF">RDWZM_003412</name>
</gene>
<feature type="region of interest" description="Disordered" evidence="1">
    <location>
        <begin position="75"/>
        <end position="99"/>
    </location>
</feature>
<dbReference type="AlphaFoldDB" id="A0A9Q0MI59"/>
<feature type="region of interest" description="Disordered" evidence="1">
    <location>
        <begin position="1"/>
        <end position="30"/>
    </location>
</feature>
<dbReference type="Proteomes" id="UP001142055">
    <property type="component" value="Chromosome 1"/>
</dbReference>
<evidence type="ECO:0000256" key="1">
    <source>
        <dbReference type="SAM" id="MobiDB-lite"/>
    </source>
</evidence>
<evidence type="ECO:0000313" key="3">
    <source>
        <dbReference type="Proteomes" id="UP001142055"/>
    </source>
</evidence>
<organism evidence="2 3">
    <name type="scientific">Blomia tropicalis</name>
    <name type="common">Mite</name>
    <dbReference type="NCBI Taxonomy" id="40697"/>
    <lineage>
        <taxon>Eukaryota</taxon>
        <taxon>Metazoa</taxon>
        <taxon>Ecdysozoa</taxon>
        <taxon>Arthropoda</taxon>
        <taxon>Chelicerata</taxon>
        <taxon>Arachnida</taxon>
        <taxon>Acari</taxon>
        <taxon>Acariformes</taxon>
        <taxon>Sarcoptiformes</taxon>
        <taxon>Astigmata</taxon>
        <taxon>Glycyphagoidea</taxon>
        <taxon>Echimyopodidae</taxon>
        <taxon>Blomia</taxon>
    </lineage>
</organism>
<dbReference type="EMBL" id="JAPWDV010000001">
    <property type="protein sequence ID" value="KAJ6224867.1"/>
    <property type="molecule type" value="Genomic_DNA"/>
</dbReference>
<sequence>MPKSNAPKQTSHDPPSCKSETSIGDEEADDEIDLEANREEQELVFDSHTPLNDPSLVIVEQLKSKDIVIAVHGSNSTKCGNHKQIKGKIESKSKGSKPN</sequence>
<reference evidence="2" key="1">
    <citation type="submission" date="2022-12" db="EMBL/GenBank/DDBJ databases">
        <title>Genome assemblies of Blomia tropicalis.</title>
        <authorList>
            <person name="Cui Y."/>
        </authorList>
    </citation>
    <scope>NUCLEOTIDE SEQUENCE</scope>
    <source>
        <tissue evidence="2">Adult mites</tissue>
    </source>
</reference>